<gene>
    <name evidence="1" type="ORF">MMOR_37810</name>
</gene>
<accession>A0AAD1HCI9</accession>
<sequence>MDEPSTCGQGLASRSTLGAKLGELFAAQATILETHARALDPEDLQARHELDAYAALVVAHRDIADRLTALAGQMASYRHLPMAPHDEAAMSDTVTLSAFENFIQAERELATLLQQLSRGDQDMLEEMTD</sequence>
<dbReference type="RefSeq" id="WP_083149615.1">
    <property type="nucleotide sequence ID" value="NZ_AP022560.1"/>
</dbReference>
<reference evidence="1 2" key="1">
    <citation type="journal article" date="2019" name="Emerg. Microbes Infect.">
        <title>Comprehensive subspecies identification of 175 nontuberculous mycobacteria species based on 7547 genomic profiles.</title>
        <authorList>
            <person name="Matsumoto Y."/>
            <person name="Kinjo T."/>
            <person name="Motooka D."/>
            <person name="Nabeya D."/>
            <person name="Jung N."/>
            <person name="Uechi K."/>
            <person name="Horii T."/>
            <person name="Iida T."/>
            <person name="Fujita J."/>
            <person name="Nakamura S."/>
        </authorList>
    </citation>
    <scope>NUCLEOTIDE SEQUENCE [LARGE SCALE GENOMIC DNA]</scope>
    <source>
        <strain evidence="1 2">JCM 6375</strain>
    </source>
</reference>
<dbReference type="Proteomes" id="UP000466681">
    <property type="component" value="Chromosome"/>
</dbReference>
<organism evidence="1 2">
    <name type="scientific">Mycolicibacterium moriokaense</name>
    <dbReference type="NCBI Taxonomy" id="39691"/>
    <lineage>
        <taxon>Bacteria</taxon>
        <taxon>Bacillati</taxon>
        <taxon>Actinomycetota</taxon>
        <taxon>Actinomycetes</taxon>
        <taxon>Mycobacteriales</taxon>
        <taxon>Mycobacteriaceae</taxon>
        <taxon>Mycolicibacterium</taxon>
    </lineage>
</organism>
<evidence type="ECO:0000313" key="1">
    <source>
        <dbReference type="EMBL" id="BBX02845.1"/>
    </source>
</evidence>
<evidence type="ECO:0000313" key="2">
    <source>
        <dbReference type="Proteomes" id="UP000466681"/>
    </source>
</evidence>
<protein>
    <submittedName>
        <fullName evidence="1">Uncharacterized protein</fullName>
    </submittedName>
</protein>
<dbReference type="KEGG" id="mmor:MMOR_37810"/>
<dbReference type="AlphaFoldDB" id="A0AAD1HCI9"/>
<proteinExistence type="predicted"/>
<keyword evidence="2" id="KW-1185">Reference proteome</keyword>
<dbReference type="EMBL" id="AP022560">
    <property type="protein sequence ID" value="BBX02845.1"/>
    <property type="molecule type" value="Genomic_DNA"/>
</dbReference>
<name>A0AAD1HCI9_9MYCO</name>